<gene>
    <name evidence="1" type="ORF">JMJ54_00620</name>
</gene>
<proteinExistence type="predicted"/>
<keyword evidence="2" id="KW-1185">Reference proteome</keyword>
<comment type="caution">
    <text evidence="1">The sequence shown here is derived from an EMBL/GenBank/DDBJ whole genome shotgun (WGS) entry which is preliminary data.</text>
</comment>
<dbReference type="EMBL" id="JAESND010000001">
    <property type="protein sequence ID" value="MBM3114315.1"/>
    <property type="molecule type" value="Genomic_DNA"/>
</dbReference>
<dbReference type="RefSeq" id="WP_203536016.1">
    <property type="nucleotide sequence ID" value="NZ_JAESND010000001.1"/>
</dbReference>
<organism evidence="1 2">
    <name type="scientific">Jeongeupia naejangsanensis</name>
    <dbReference type="NCBI Taxonomy" id="613195"/>
    <lineage>
        <taxon>Bacteria</taxon>
        <taxon>Pseudomonadati</taxon>
        <taxon>Pseudomonadota</taxon>
        <taxon>Betaproteobacteria</taxon>
        <taxon>Neisseriales</taxon>
        <taxon>Chitinibacteraceae</taxon>
        <taxon>Jeongeupia</taxon>
    </lineage>
</organism>
<name>A0ABS2BFE2_9NEIS</name>
<dbReference type="Pfam" id="PF11142">
    <property type="entry name" value="DUF2917"/>
    <property type="match status" value="1"/>
</dbReference>
<evidence type="ECO:0000313" key="1">
    <source>
        <dbReference type="EMBL" id="MBM3114315.1"/>
    </source>
</evidence>
<protein>
    <submittedName>
        <fullName evidence="1">DUF2917 domain-containing protein</fullName>
    </submittedName>
</protein>
<dbReference type="Proteomes" id="UP000809431">
    <property type="component" value="Unassembled WGS sequence"/>
</dbReference>
<sequence>MQSLTLTSNRLLRITLEPGRQLRCAHGCLWLTFNGEDVILRTGEYWTAPGHGLALFEAYGGTAQLHLDPQLIKYHRPFRATAAQPTFGGLGILKRAL</sequence>
<accession>A0ABS2BFE2</accession>
<dbReference type="InterPro" id="IPR021317">
    <property type="entry name" value="DUF2917"/>
</dbReference>
<reference evidence="1 2" key="1">
    <citation type="submission" date="2021-01" db="EMBL/GenBank/DDBJ databases">
        <title>Draft Genome Sequence and Polyhydroxyalkanoate Biosynthetic Potential of Jeongeupia naejangsanensis Type Strain DSM 24253.</title>
        <authorList>
            <person name="Turrini P."/>
            <person name="Artuso I."/>
            <person name="Lugli G.A."/>
            <person name="Frangipani E."/>
            <person name="Ventura M."/>
            <person name="Visca P."/>
        </authorList>
    </citation>
    <scope>NUCLEOTIDE SEQUENCE [LARGE SCALE GENOMIC DNA]</scope>
    <source>
        <strain evidence="1 2">DSM 24253</strain>
    </source>
</reference>
<evidence type="ECO:0000313" key="2">
    <source>
        <dbReference type="Proteomes" id="UP000809431"/>
    </source>
</evidence>